<evidence type="ECO:0000256" key="1">
    <source>
        <dbReference type="SAM" id="SignalP"/>
    </source>
</evidence>
<evidence type="ECO:0000313" key="2">
    <source>
        <dbReference type="EMBL" id="KIK30611.1"/>
    </source>
</evidence>
<feature type="signal peptide" evidence="1">
    <location>
        <begin position="1"/>
        <end position="28"/>
    </location>
</feature>
<accession>A0A0C9ZMC5</accession>
<reference evidence="3" key="2">
    <citation type="submission" date="2015-01" db="EMBL/GenBank/DDBJ databases">
        <title>Evolutionary Origins and Diversification of the Mycorrhizal Mutualists.</title>
        <authorList>
            <consortium name="DOE Joint Genome Institute"/>
            <consortium name="Mycorrhizal Genomics Consortium"/>
            <person name="Kohler A."/>
            <person name="Kuo A."/>
            <person name="Nagy L.G."/>
            <person name="Floudas D."/>
            <person name="Copeland A."/>
            <person name="Barry K.W."/>
            <person name="Cichocki N."/>
            <person name="Veneault-Fourrey C."/>
            <person name="LaButti K."/>
            <person name="Lindquist E.A."/>
            <person name="Lipzen A."/>
            <person name="Lundell T."/>
            <person name="Morin E."/>
            <person name="Murat C."/>
            <person name="Riley R."/>
            <person name="Ohm R."/>
            <person name="Sun H."/>
            <person name="Tunlid A."/>
            <person name="Henrissat B."/>
            <person name="Grigoriev I.V."/>
            <person name="Hibbett D.S."/>
            <person name="Martin F."/>
        </authorList>
    </citation>
    <scope>NUCLEOTIDE SEQUENCE [LARGE SCALE GENOMIC DNA]</scope>
    <source>
        <strain evidence="3">441</strain>
    </source>
</reference>
<dbReference type="AlphaFoldDB" id="A0A0C9ZMC5"/>
<evidence type="ECO:0008006" key="4">
    <source>
        <dbReference type="Google" id="ProtNLM"/>
    </source>
</evidence>
<sequence length="65" mass="7276">MIAITVLLTVQLIPALLVQNLLDQTTLAAGWTDDVDSSTRLRDLCMVDNQKLTVLLRNLLFIYTS</sequence>
<dbReference type="HOGENOM" id="CLU_2850565_0_0_1"/>
<feature type="chain" id="PRO_5002207161" description="Secreted protein" evidence="1">
    <location>
        <begin position="29"/>
        <end position="65"/>
    </location>
</feature>
<keyword evidence="3" id="KW-1185">Reference proteome</keyword>
<keyword evidence="1" id="KW-0732">Signal</keyword>
<protein>
    <recommendedName>
        <fullName evidence="4">Secreted protein</fullName>
    </recommendedName>
</protein>
<proteinExistence type="predicted"/>
<name>A0A0C9ZMC5_9AGAM</name>
<reference evidence="2 3" key="1">
    <citation type="submission" date="2014-04" db="EMBL/GenBank/DDBJ databases">
        <authorList>
            <consortium name="DOE Joint Genome Institute"/>
            <person name="Kuo A."/>
            <person name="Kohler A."/>
            <person name="Costa M.D."/>
            <person name="Nagy L.G."/>
            <person name="Floudas D."/>
            <person name="Copeland A."/>
            <person name="Barry K.W."/>
            <person name="Cichocki N."/>
            <person name="Veneault-Fourrey C."/>
            <person name="LaButti K."/>
            <person name="Lindquist E.A."/>
            <person name="Lipzen A."/>
            <person name="Lundell T."/>
            <person name="Morin E."/>
            <person name="Murat C."/>
            <person name="Sun H."/>
            <person name="Tunlid A."/>
            <person name="Henrissat B."/>
            <person name="Grigoriev I.V."/>
            <person name="Hibbett D.S."/>
            <person name="Martin F."/>
            <person name="Nordberg H.P."/>
            <person name="Cantor M.N."/>
            <person name="Hua S.X."/>
        </authorList>
    </citation>
    <scope>NUCLEOTIDE SEQUENCE [LARGE SCALE GENOMIC DNA]</scope>
    <source>
        <strain evidence="2 3">441</strain>
    </source>
</reference>
<evidence type="ECO:0000313" key="3">
    <source>
        <dbReference type="Proteomes" id="UP000054018"/>
    </source>
</evidence>
<gene>
    <name evidence="2" type="ORF">PISMIDRAFT_670680</name>
</gene>
<dbReference type="Proteomes" id="UP000054018">
    <property type="component" value="Unassembled WGS sequence"/>
</dbReference>
<organism evidence="2 3">
    <name type="scientific">Pisolithus microcarpus 441</name>
    <dbReference type="NCBI Taxonomy" id="765257"/>
    <lineage>
        <taxon>Eukaryota</taxon>
        <taxon>Fungi</taxon>
        <taxon>Dikarya</taxon>
        <taxon>Basidiomycota</taxon>
        <taxon>Agaricomycotina</taxon>
        <taxon>Agaricomycetes</taxon>
        <taxon>Agaricomycetidae</taxon>
        <taxon>Boletales</taxon>
        <taxon>Sclerodermatineae</taxon>
        <taxon>Pisolithaceae</taxon>
        <taxon>Pisolithus</taxon>
    </lineage>
</organism>
<dbReference type="EMBL" id="KN833686">
    <property type="protein sequence ID" value="KIK30611.1"/>
    <property type="molecule type" value="Genomic_DNA"/>
</dbReference>